<organism evidence="2 3">
    <name type="scientific">Chryseosolibacter indicus</name>
    <dbReference type="NCBI Taxonomy" id="2782351"/>
    <lineage>
        <taxon>Bacteria</taxon>
        <taxon>Pseudomonadati</taxon>
        <taxon>Bacteroidota</taxon>
        <taxon>Cytophagia</taxon>
        <taxon>Cytophagales</taxon>
        <taxon>Chryseotaleaceae</taxon>
        <taxon>Chryseosolibacter</taxon>
    </lineage>
</organism>
<dbReference type="InterPro" id="IPR019052">
    <property type="entry name" value="DUF2383"/>
</dbReference>
<reference evidence="2 3" key="1">
    <citation type="submission" date="2021-05" db="EMBL/GenBank/DDBJ databases">
        <title>A Polyphasic approach of four new species of the genus Ohtaekwangia: Ohtaekwangia histidinii sp. nov., Ohtaekwangia cretensis sp. nov., Ohtaekwangia indiensis sp. nov., Ohtaekwangia reichenbachii sp. nov. from diverse environment.</title>
        <authorList>
            <person name="Octaviana S."/>
        </authorList>
    </citation>
    <scope>NUCLEOTIDE SEQUENCE [LARGE SCALE GENOMIC DNA]</scope>
    <source>
        <strain evidence="2 3">PWU20</strain>
    </source>
</reference>
<keyword evidence="3" id="KW-1185">Reference proteome</keyword>
<proteinExistence type="predicted"/>
<dbReference type="InterPro" id="IPR012347">
    <property type="entry name" value="Ferritin-like"/>
</dbReference>
<dbReference type="InterPro" id="IPR011971">
    <property type="entry name" value="CHP02284"/>
</dbReference>
<evidence type="ECO:0000313" key="3">
    <source>
        <dbReference type="Proteomes" id="UP000772618"/>
    </source>
</evidence>
<evidence type="ECO:0000313" key="2">
    <source>
        <dbReference type="EMBL" id="MBT1702429.1"/>
    </source>
</evidence>
<dbReference type="NCBIfam" id="TIGR02284">
    <property type="entry name" value="PA2169 family four-helix-bundle protein"/>
    <property type="match status" value="1"/>
</dbReference>
<comment type="caution">
    <text evidence="2">The sequence shown here is derived from an EMBL/GenBank/DDBJ whole genome shotgun (WGS) entry which is preliminary data.</text>
</comment>
<feature type="domain" description="DUF2383" evidence="1">
    <location>
        <begin position="7"/>
        <end position="117"/>
    </location>
</feature>
<gene>
    <name evidence="2" type="ORF">KK060_04010</name>
</gene>
<name>A0ABS5VLV1_9BACT</name>
<dbReference type="InterPro" id="IPR016920">
    <property type="entry name" value="UCP029477"/>
</dbReference>
<protein>
    <submittedName>
        <fullName evidence="2">PA2169 family four-helix-bundle protein</fullName>
    </submittedName>
</protein>
<dbReference type="Proteomes" id="UP000772618">
    <property type="component" value="Unassembled WGS sequence"/>
</dbReference>
<dbReference type="EMBL" id="JAHESD010000005">
    <property type="protein sequence ID" value="MBT1702429.1"/>
    <property type="molecule type" value="Genomic_DNA"/>
</dbReference>
<sequence length="156" mass="17599">MSENKELISVLNDLIRINHDRTKGYEKAVEELKPTDVDLKTMFTNMATTSARFSSELKVQVAQLGGSPAEDTTQSGKIYRLWMDIRASVSDHDRKSVLELCEFGEDTALKAYNAALESEAEIPASVRQVIMDQQSNIQTGHDLVKRYRDMHVAVEH</sequence>
<dbReference type="Pfam" id="PF09537">
    <property type="entry name" value="DUF2383"/>
    <property type="match status" value="1"/>
</dbReference>
<dbReference type="Gene3D" id="1.20.1260.10">
    <property type="match status" value="1"/>
</dbReference>
<evidence type="ECO:0000259" key="1">
    <source>
        <dbReference type="Pfam" id="PF09537"/>
    </source>
</evidence>
<accession>A0ABS5VLV1</accession>
<dbReference type="RefSeq" id="WP_254152359.1">
    <property type="nucleotide sequence ID" value="NZ_JAHESD010000005.1"/>
</dbReference>
<dbReference type="PIRSF" id="PIRSF029477">
    <property type="entry name" value="UCP029477"/>
    <property type="match status" value="1"/>
</dbReference>